<keyword evidence="3" id="KW-1185">Reference proteome</keyword>
<feature type="compositionally biased region" description="Basic and acidic residues" evidence="1">
    <location>
        <begin position="38"/>
        <end position="58"/>
    </location>
</feature>
<dbReference type="AlphaFoldDB" id="A0A0E0DP99"/>
<dbReference type="EnsemblPlants" id="OMERI05G08680.1">
    <property type="protein sequence ID" value="OMERI05G08680.1"/>
    <property type="gene ID" value="OMERI05G08680"/>
</dbReference>
<dbReference type="HOGENOM" id="CLU_2430753_0_0_1"/>
<dbReference type="Gramene" id="OMERI05G08680.1">
    <property type="protein sequence ID" value="OMERI05G08680.1"/>
    <property type="gene ID" value="OMERI05G08680"/>
</dbReference>
<dbReference type="Proteomes" id="UP000008021">
    <property type="component" value="Chromosome 5"/>
</dbReference>
<organism evidence="2">
    <name type="scientific">Oryza meridionalis</name>
    <dbReference type="NCBI Taxonomy" id="40149"/>
    <lineage>
        <taxon>Eukaryota</taxon>
        <taxon>Viridiplantae</taxon>
        <taxon>Streptophyta</taxon>
        <taxon>Embryophyta</taxon>
        <taxon>Tracheophyta</taxon>
        <taxon>Spermatophyta</taxon>
        <taxon>Magnoliopsida</taxon>
        <taxon>Liliopsida</taxon>
        <taxon>Poales</taxon>
        <taxon>Poaceae</taxon>
        <taxon>BOP clade</taxon>
        <taxon>Oryzoideae</taxon>
        <taxon>Oryzeae</taxon>
        <taxon>Oryzinae</taxon>
        <taxon>Oryza</taxon>
    </lineage>
</organism>
<reference evidence="2" key="2">
    <citation type="submission" date="2018-05" db="EMBL/GenBank/DDBJ databases">
        <title>OmerRS3 (Oryza meridionalis Reference Sequence Version 3).</title>
        <authorList>
            <person name="Zhang J."/>
            <person name="Kudrna D."/>
            <person name="Lee S."/>
            <person name="Talag J."/>
            <person name="Welchert J."/>
            <person name="Wing R.A."/>
        </authorList>
    </citation>
    <scope>NUCLEOTIDE SEQUENCE [LARGE SCALE GENOMIC DNA]</scope>
    <source>
        <strain evidence="2">cv. OR44</strain>
    </source>
</reference>
<evidence type="ECO:0008006" key="4">
    <source>
        <dbReference type="Google" id="ProtNLM"/>
    </source>
</evidence>
<reference evidence="2" key="1">
    <citation type="submission" date="2015-04" db="UniProtKB">
        <authorList>
            <consortium name="EnsemblPlants"/>
        </authorList>
    </citation>
    <scope>IDENTIFICATION</scope>
</reference>
<feature type="region of interest" description="Disordered" evidence="1">
    <location>
        <begin position="1"/>
        <end position="91"/>
    </location>
</feature>
<evidence type="ECO:0000313" key="2">
    <source>
        <dbReference type="EnsemblPlants" id="OMERI05G08680.1"/>
    </source>
</evidence>
<accession>A0A0E0DP99</accession>
<proteinExistence type="predicted"/>
<name>A0A0E0DP99_9ORYZ</name>
<evidence type="ECO:0000313" key="3">
    <source>
        <dbReference type="Proteomes" id="UP000008021"/>
    </source>
</evidence>
<feature type="compositionally biased region" description="Low complexity" evidence="1">
    <location>
        <begin position="1"/>
        <end position="14"/>
    </location>
</feature>
<evidence type="ECO:0000256" key="1">
    <source>
        <dbReference type="SAM" id="MobiDB-lite"/>
    </source>
</evidence>
<sequence>MAAATSSHTSLSTTEVHQAAGQKEAAGPGRQQSSVIGKGRDAADNGVGHRAEQPRLGDDGGSEVCTGEGEAGGEKGELGGGIEAGELRGRR</sequence>
<protein>
    <recommendedName>
        <fullName evidence="4">DUF834 domain-containing protein</fullName>
    </recommendedName>
</protein>